<name>A0AAW1D7H3_9HEMI</name>
<organism evidence="1 2">
    <name type="scientific">Rhynocoris fuscipes</name>
    <dbReference type="NCBI Taxonomy" id="488301"/>
    <lineage>
        <taxon>Eukaryota</taxon>
        <taxon>Metazoa</taxon>
        <taxon>Ecdysozoa</taxon>
        <taxon>Arthropoda</taxon>
        <taxon>Hexapoda</taxon>
        <taxon>Insecta</taxon>
        <taxon>Pterygota</taxon>
        <taxon>Neoptera</taxon>
        <taxon>Paraneoptera</taxon>
        <taxon>Hemiptera</taxon>
        <taxon>Heteroptera</taxon>
        <taxon>Panheteroptera</taxon>
        <taxon>Cimicomorpha</taxon>
        <taxon>Reduviidae</taxon>
        <taxon>Harpactorinae</taxon>
        <taxon>Harpactorini</taxon>
        <taxon>Rhynocoris</taxon>
    </lineage>
</organism>
<evidence type="ECO:0000313" key="1">
    <source>
        <dbReference type="EMBL" id="KAK9506938.1"/>
    </source>
</evidence>
<accession>A0AAW1D7H3</accession>
<sequence>MLSAVPQRFSLTCCTCLLNEDYGHIIMEYSKFAPERDILFNKLYRFLPAPFHFQQIIFFK</sequence>
<gene>
    <name evidence="1" type="ORF">O3M35_008784</name>
</gene>
<evidence type="ECO:0000313" key="2">
    <source>
        <dbReference type="Proteomes" id="UP001461498"/>
    </source>
</evidence>
<reference evidence="1 2" key="1">
    <citation type="submission" date="2022-12" db="EMBL/GenBank/DDBJ databases">
        <title>Chromosome-level genome assembly of true bugs.</title>
        <authorList>
            <person name="Ma L."/>
            <person name="Li H."/>
        </authorList>
    </citation>
    <scope>NUCLEOTIDE SEQUENCE [LARGE SCALE GENOMIC DNA]</scope>
    <source>
        <strain evidence="1">Lab_2022b</strain>
    </source>
</reference>
<dbReference type="Proteomes" id="UP001461498">
    <property type="component" value="Unassembled WGS sequence"/>
</dbReference>
<protein>
    <submittedName>
        <fullName evidence="1">Uncharacterized protein</fullName>
    </submittedName>
</protein>
<comment type="caution">
    <text evidence="1">The sequence shown here is derived from an EMBL/GenBank/DDBJ whole genome shotgun (WGS) entry which is preliminary data.</text>
</comment>
<dbReference type="AlphaFoldDB" id="A0AAW1D7H3"/>
<proteinExistence type="predicted"/>
<keyword evidence="2" id="KW-1185">Reference proteome</keyword>
<dbReference type="EMBL" id="JAPXFL010000005">
    <property type="protein sequence ID" value="KAK9506938.1"/>
    <property type="molecule type" value="Genomic_DNA"/>
</dbReference>